<dbReference type="EMBL" id="QBIY01011163">
    <property type="protein sequence ID" value="RXN34846.1"/>
    <property type="molecule type" value="Genomic_DNA"/>
</dbReference>
<proteinExistence type="predicted"/>
<organism evidence="1 2">
    <name type="scientific">Labeo rohita</name>
    <name type="common">Indian major carp</name>
    <name type="synonym">Cyprinus rohita</name>
    <dbReference type="NCBI Taxonomy" id="84645"/>
    <lineage>
        <taxon>Eukaryota</taxon>
        <taxon>Metazoa</taxon>
        <taxon>Chordata</taxon>
        <taxon>Craniata</taxon>
        <taxon>Vertebrata</taxon>
        <taxon>Euteleostomi</taxon>
        <taxon>Actinopterygii</taxon>
        <taxon>Neopterygii</taxon>
        <taxon>Teleostei</taxon>
        <taxon>Ostariophysi</taxon>
        <taxon>Cypriniformes</taxon>
        <taxon>Cyprinidae</taxon>
        <taxon>Labeoninae</taxon>
        <taxon>Labeonini</taxon>
        <taxon>Labeo</taxon>
    </lineage>
</organism>
<keyword evidence="2" id="KW-1185">Reference proteome</keyword>
<evidence type="ECO:0000313" key="2">
    <source>
        <dbReference type="Proteomes" id="UP000290572"/>
    </source>
</evidence>
<dbReference type="AlphaFoldDB" id="A0A498NSY9"/>
<dbReference type="PANTHER" id="PTHR24559:SF444">
    <property type="entry name" value="REVERSE TRANSCRIPTASE DOMAIN-CONTAINING PROTEIN"/>
    <property type="match status" value="1"/>
</dbReference>
<dbReference type="SUPFAM" id="SSF56672">
    <property type="entry name" value="DNA/RNA polymerases"/>
    <property type="match status" value="1"/>
</dbReference>
<dbReference type="InterPro" id="IPR053134">
    <property type="entry name" value="RNA-dir_DNA_polymerase"/>
</dbReference>
<reference evidence="1 2" key="1">
    <citation type="submission" date="2018-03" db="EMBL/GenBank/DDBJ databases">
        <title>Draft genome sequence of Rohu Carp (Labeo rohita).</title>
        <authorList>
            <person name="Das P."/>
            <person name="Kushwaha B."/>
            <person name="Joshi C.G."/>
            <person name="Kumar D."/>
            <person name="Nagpure N.S."/>
            <person name="Sahoo L."/>
            <person name="Das S.P."/>
            <person name="Bit A."/>
            <person name="Patnaik S."/>
            <person name="Meher P.K."/>
            <person name="Jayasankar P."/>
            <person name="Koringa P.G."/>
            <person name="Patel N.V."/>
            <person name="Hinsu A.T."/>
            <person name="Kumar R."/>
            <person name="Pandey M."/>
            <person name="Agarwal S."/>
            <person name="Srivastava S."/>
            <person name="Singh M."/>
            <person name="Iquebal M.A."/>
            <person name="Jaiswal S."/>
            <person name="Angadi U.B."/>
            <person name="Kumar N."/>
            <person name="Raza M."/>
            <person name="Shah T.M."/>
            <person name="Rai A."/>
            <person name="Jena J.K."/>
        </authorList>
    </citation>
    <scope>NUCLEOTIDE SEQUENCE [LARGE SCALE GENOMIC DNA]</scope>
    <source>
        <strain evidence="1">DASCIFA01</strain>
        <tissue evidence="1">Testis</tissue>
    </source>
</reference>
<dbReference type="PANTHER" id="PTHR24559">
    <property type="entry name" value="TRANSPOSON TY3-I GAG-POL POLYPROTEIN"/>
    <property type="match status" value="1"/>
</dbReference>
<dbReference type="STRING" id="84645.A0A498NSY9"/>
<gene>
    <name evidence="1" type="ORF">ROHU_014624</name>
</gene>
<dbReference type="Gene3D" id="3.10.10.10">
    <property type="entry name" value="HIV Type 1 Reverse Transcriptase, subunit A, domain 1"/>
    <property type="match status" value="1"/>
</dbReference>
<protein>
    <submittedName>
        <fullName evidence="1">Retrovirus-related Pol poly from transposon</fullName>
    </submittedName>
</protein>
<dbReference type="InterPro" id="IPR043502">
    <property type="entry name" value="DNA/RNA_pol_sf"/>
</dbReference>
<name>A0A498NSY9_LABRO</name>
<evidence type="ECO:0000313" key="1">
    <source>
        <dbReference type="EMBL" id="RXN34846.1"/>
    </source>
</evidence>
<sequence length="97" mass="11250">MLDKNADVFSQHPVDYGHTTTVQHEIPLVDLRPFRLPYRKIPPFQWQDVRRLLMEMETAGVIRPSKSPYVSPVVVLTMKDGSLQLCIDYRKFNSCST</sequence>
<dbReference type="Proteomes" id="UP000290572">
    <property type="component" value="Unassembled WGS sequence"/>
</dbReference>
<accession>A0A498NSY9</accession>
<comment type="caution">
    <text evidence="1">The sequence shown here is derived from an EMBL/GenBank/DDBJ whole genome shotgun (WGS) entry which is preliminary data.</text>
</comment>